<sequence>MPPDVLKKKPPKLASTLEDRGYLLSDEIFSAVENMKGKTEDGFTLAIEHYKRQSGKYRRGHIEFIDTATKKLKDYNLHQDIKMYKRVFSLFPEKEYIPPTRMMEEFYHMPRHQDAAIQILQEMEDNGLIPDSEIRDMIKDRFSENSEVMYKFQRMVYWMSKFANANPWPVPYHPPDDRIELAKAALRRMSFDINTKIDVWTAENVEDLKAEDEGEEDDFIVSAQSPEQQDLIATHPTDKPVYVEGRHYVYLGSARMTYHVLRTDPPQEGSEFYGIAPDEKEEEFWSDDFDSWNFFAAEEQTAIVPEKSIHEQEDGTILSMCITGSPSQNTLVTWLRCLQDTNPNLENVAVVFKLQEPDAILNYAENHVKEGGPS</sequence>
<keyword evidence="14" id="KW-1185">Reference proteome</keyword>
<comment type="subcellular location">
    <subcellularLocation>
        <location evidence="3">Cytoplasm</location>
    </subcellularLocation>
    <subcellularLocation>
        <location evidence="2">Mitochondrion</location>
    </subcellularLocation>
    <subcellularLocation>
        <location evidence="1">Nucleus</location>
    </subcellularLocation>
</comment>
<dbReference type="Proteomes" id="UP001186944">
    <property type="component" value="Unassembled WGS sequence"/>
</dbReference>
<comment type="caution">
    <text evidence="13">The sequence shown here is derived from an EMBL/GenBank/DDBJ whole genome shotgun (WGS) entry which is preliminary data.</text>
</comment>
<keyword evidence="11" id="KW-0539">Nucleus</keyword>
<dbReference type="AlphaFoldDB" id="A0AA89C029"/>
<evidence type="ECO:0000256" key="1">
    <source>
        <dbReference type="ARBA" id="ARBA00004123"/>
    </source>
</evidence>
<evidence type="ECO:0000256" key="8">
    <source>
        <dbReference type="ARBA" id="ARBA00022859"/>
    </source>
</evidence>
<evidence type="ECO:0000256" key="6">
    <source>
        <dbReference type="ARBA" id="ARBA00022490"/>
    </source>
</evidence>
<evidence type="ECO:0000256" key="7">
    <source>
        <dbReference type="ARBA" id="ARBA00022588"/>
    </source>
</evidence>
<keyword evidence="6" id="KW-0963">Cytoplasm</keyword>
<feature type="domain" description="ECSIT C-terminal" evidence="12">
    <location>
        <begin position="225"/>
        <end position="355"/>
    </location>
</feature>
<dbReference type="InterPro" id="IPR046448">
    <property type="entry name" value="ECSIT_N"/>
</dbReference>
<evidence type="ECO:0000256" key="2">
    <source>
        <dbReference type="ARBA" id="ARBA00004173"/>
    </source>
</evidence>
<dbReference type="EMBL" id="VSWD01000010">
    <property type="protein sequence ID" value="KAK3089112.1"/>
    <property type="molecule type" value="Genomic_DNA"/>
</dbReference>
<evidence type="ECO:0000256" key="9">
    <source>
        <dbReference type="ARBA" id="ARBA00022946"/>
    </source>
</evidence>
<name>A0AA89C029_PINIB</name>
<dbReference type="GO" id="GO:0007178">
    <property type="term" value="P:cell surface receptor protein serine/threonine kinase signaling pathway"/>
    <property type="evidence" value="ECO:0007669"/>
    <property type="project" value="TreeGrafter"/>
</dbReference>
<accession>A0AA89C029</accession>
<dbReference type="Pfam" id="PF06239">
    <property type="entry name" value="ECSIT_N"/>
    <property type="match status" value="1"/>
</dbReference>
<evidence type="ECO:0000259" key="12">
    <source>
        <dbReference type="SMART" id="SM01284"/>
    </source>
</evidence>
<evidence type="ECO:0000256" key="5">
    <source>
        <dbReference type="ARBA" id="ARBA00019998"/>
    </source>
</evidence>
<gene>
    <name evidence="13" type="ORF">FSP39_000916</name>
</gene>
<evidence type="ECO:0000313" key="13">
    <source>
        <dbReference type="EMBL" id="KAK3089112.1"/>
    </source>
</evidence>
<proteinExistence type="inferred from homology"/>
<comment type="similarity">
    <text evidence="4">Belongs to the ECSIT family.</text>
</comment>
<dbReference type="GO" id="GO:0005739">
    <property type="term" value="C:mitochondrion"/>
    <property type="evidence" value="ECO:0007669"/>
    <property type="project" value="UniProtKB-SubCell"/>
</dbReference>
<evidence type="ECO:0000256" key="3">
    <source>
        <dbReference type="ARBA" id="ARBA00004496"/>
    </source>
</evidence>
<protein>
    <recommendedName>
        <fullName evidence="5">Evolutionarily conserved signaling intermediate in Toll pathway, mitochondrial</fullName>
    </recommendedName>
</protein>
<dbReference type="PANTHER" id="PTHR13113:SF1">
    <property type="entry name" value="EVOLUTIONARILY CONSERVED SIGNALING INTERMEDIATE IN TOLL PATHWAY, MITOCHONDRIAL"/>
    <property type="match status" value="1"/>
</dbReference>
<dbReference type="Pfam" id="PF14784">
    <property type="entry name" value="ECSIT_C"/>
    <property type="match status" value="1"/>
</dbReference>
<evidence type="ECO:0000313" key="14">
    <source>
        <dbReference type="Proteomes" id="UP001186944"/>
    </source>
</evidence>
<evidence type="ECO:0000256" key="10">
    <source>
        <dbReference type="ARBA" id="ARBA00023128"/>
    </source>
</evidence>
<reference evidence="13" key="1">
    <citation type="submission" date="2019-08" db="EMBL/GenBank/DDBJ databases">
        <title>The improved chromosome-level genome for the pearl oyster Pinctada fucata martensii using PacBio sequencing and Hi-C.</title>
        <authorList>
            <person name="Zheng Z."/>
        </authorList>
    </citation>
    <scope>NUCLEOTIDE SEQUENCE</scope>
    <source>
        <strain evidence="13">ZZ-2019</strain>
        <tissue evidence="13">Adductor muscle</tissue>
    </source>
</reference>
<organism evidence="13 14">
    <name type="scientific">Pinctada imbricata</name>
    <name type="common">Atlantic pearl-oyster</name>
    <name type="synonym">Pinctada martensii</name>
    <dbReference type="NCBI Taxonomy" id="66713"/>
    <lineage>
        <taxon>Eukaryota</taxon>
        <taxon>Metazoa</taxon>
        <taxon>Spiralia</taxon>
        <taxon>Lophotrochozoa</taxon>
        <taxon>Mollusca</taxon>
        <taxon>Bivalvia</taxon>
        <taxon>Autobranchia</taxon>
        <taxon>Pteriomorphia</taxon>
        <taxon>Pterioida</taxon>
        <taxon>Pterioidea</taxon>
        <taxon>Pteriidae</taxon>
        <taxon>Pinctada</taxon>
    </lineage>
</organism>
<dbReference type="GO" id="GO:0005634">
    <property type="term" value="C:nucleus"/>
    <property type="evidence" value="ECO:0007669"/>
    <property type="project" value="UniProtKB-SubCell"/>
</dbReference>
<keyword evidence="8" id="KW-0391">Immunity</keyword>
<dbReference type="GO" id="GO:0045087">
    <property type="term" value="P:innate immune response"/>
    <property type="evidence" value="ECO:0007669"/>
    <property type="project" value="UniProtKB-KW"/>
</dbReference>
<keyword evidence="7" id="KW-0399">Innate immunity</keyword>
<evidence type="ECO:0000256" key="11">
    <source>
        <dbReference type="ARBA" id="ARBA00023242"/>
    </source>
</evidence>
<keyword evidence="10" id="KW-0496">Mitochondrion</keyword>
<dbReference type="SMART" id="SM01284">
    <property type="entry name" value="ECSIT_Cterm"/>
    <property type="match status" value="1"/>
</dbReference>
<dbReference type="InterPro" id="IPR010418">
    <property type="entry name" value="ECSIT"/>
</dbReference>
<keyword evidence="9" id="KW-0809">Transit peptide</keyword>
<evidence type="ECO:0000256" key="4">
    <source>
        <dbReference type="ARBA" id="ARBA00007674"/>
    </source>
</evidence>
<dbReference type="PANTHER" id="PTHR13113">
    <property type="entry name" value="ECSIT EVOLUTIONARILY CONSERVED SIGNALING INTERMEDIATE IN TOLL PATHWAYS"/>
    <property type="match status" value="1"/>
</dbReference>
<dbReference type="InterPro" id="IPR029342">
    <property type="entry name" value="ECIST_C"/>
</dbReference>